<protein>
    <submittedName>
        <fullName evidence="3">Uncharacterized protein</fullName>
    </submittedName>
</protein>
<feature type="compositionally biased region" description="Low complexity" evidence="1">
    <location>
        <begin position="46"/>
        <end position="58"/>
    </location>
</feature>
<proteinExistence type="predicted"/>
<dbReference type="Proteomes" id="UP000278962">
    <property type="component" value="Unassembled WGS sequence"/>
</dbReference>
<organism evidence="3 4">
    <name type="scientific">Solirubrobacter pauli</name>
    <dbReference type="NCBI Taxonomy" id="166793"/>
    <lineage>
        <taxon>Bacteria</taxon>
        <taxon>Bacillati</taxon>
        <taxon>Actinomycetota</taxon>
        <taxon>Thermoleophilia</taxon>
        <taxon>Solirubrobacterales</taxon>
        <taxon>Solirubrobacteraceae</taxon>
        <taxon>Solirubrobacter</taxon>
    </lineage>
</organism>
<name>A0A660KZR5_9ACTN</name>
<accession>A0A660KZR5</accession>
<keyword evidence="2" id="KW-0812">Transmembrane</keyword>
<keyword evidence="2" id="KW-0472">Membrane</keyword>
<evidence type="ECO:0000256" key="1">
    <source>
        <dbReference type="SAM" id="MobiDB-lite"/>
    </source>
</evidence>
<reference evidence="3 4" key="1">
    <citation type="submission" date="2018-10" db="EMBL/GenBank/DDBJ databases">
        <title>Genomic Encyclopedia of Archaeal and Bacterial Type Strains, Phase II (KMG-II): from individual species to whole genera.</title>
        <authorList>
            <person name="Goeker M."/>
        </authorList>
    </citation>
    <scope>NUCLEOTIDE SEQUENCE [LARGE SCALE GENOMIC DNA]</scope>
    <source>
        <strain evidence="3 4">DSM 14954</strain>
    </source>
</reference>
<evidence type="ECO:0000313" key="4">
    <source>
        <dbReference type="Proteomes" id="UP000278962"/>
    </source>
</evidence>
<feature type="region of interest" description="Disordered" evidence="1">
    <location>
        <begin position="41"/>
        <end position="70"/>
    </location>
</feature>
<comment type="caution">
    <text evidence="3">The sequence shown here is derived from an EMBL/GenBank/DDBJ whole genome shotgun (WGS) entry which is preliminary data.</text>
</comment>
<keyword evidence="4" id="KW-1185">Reference proteome</keyword>
<gene>
    <name evidence="3" type="ORF">C8N24_5241</name>
</gene>
<evidence type="ECO:0000313" key="3">
    <source>
        <dbReference type="EMBL" id="RKQ87221.1"/>
    </source>
</evidence>
<dbReference type="EMBL" id="RBIL01000002">
    <property type="protein sequence ID" value="RKQ87221.1"/>
    <property type="molecule type" value="Genomic_DNA"/>
</dbReference>
<evidence type="ECO:0000256" key="2">
    <source>
        <dbReference type="SAM" id="Phobius"/>
    </source>
</evidence>
<keyword evidence="2" id="KW-1133">Transmembrane helix</keyword>
<feature type="transmembrane region" description="Helical" evidence="2">
    <location>
        <begin position="12"/>
        <end position="36"/>
    </location>
</feature>
<sequence>MGRGLRSLLNRRLGLLGTVIFLAVAIAVIVVVAQFLPSKGDESERTAATPTATAEATPCQELDPPYGTPPQDFDYVPVAEDKRAQTVKALRLDEAEGKVDVRDVQQSSSKLNLGSLVGVPSKDPIDYASRLIASSQATGSEVQRAGRYALIPLQSGKQIAVGVKGCRTVMITAADPEAVKFLASAVFSD</sequence>
<dbReference type="AlphaFoldDB" id="A0A660KZR5"/>